<protein>
    <submittedName>
        <fullName evidence="6">Importin subunit beta-3</fullName>
    </submittedName>
</protein>
<dbReference type="InterPro" id="IPR016024">
    <property type="entry name" value="ARM-type_fold"/>
</dbReference>
<dbReference type="EMBL" id="GDHC01008288">
    <property type="protein sequence ID" value="JAQ10341.1"/>
    <property type="molecule type" value="Transcribed_RNA"/>
</dbReference>
<reference evidence="6" key="2">
    <citation type="submission" date="2014-07" db="EMBL/GenBank/DDBJ databases">
        <authorList>
            <person name="Hull J."/>
        </authorList>
    </citation>
    <scope>NUCLEOTIDE SEQUENCE</scope>
</reference>
<dbReference type="InterPro" id="IPR000357">
    <property type="entry name" value="HEAT"/>
</dbReference>
<gene>
    <name evidence="6" type="primary">sal3</name>
    <name evidence="7" type="synonym">sal3_0</name>
    <name evidence="8" type="synonym">sal3_1</name>
    <name evidence="6" type="ORF">CM83_22227</name>
    <name evidence="7" type="ORF">g.11470</name>
    <name evidence="8" type="ORF">g.11471</name>
</gene>
<keyword evidence="4" id="KW-0677">Repeat</keyword>
<evidence type="ECO:0000256" key="5">
    <source>
        <dbReference type="ARBA" id="ARBA00022927"/>
    </source>
</evidence>
<accession>A0A0A9WNM7</accession>
<dbReference type="AlphaFoldDB" id="A0A0A9WNM7"/>
<keyword evidence="5" id="KW-0653">Protein transport</keyword>
<dbReference type="EMBL" id="GBHO01037144">
    <property type="protein sequence ID" value="JAG06460.1"/>
    <property type="molecule type" value="Transcribed_RNA"/>
</dbReference>
<dbReference type="InterPro" id="IPR040122">
    <property type="entry name" value="Importin_beta"/>
</dbReference>
<proteinExistence type="predicted"/>
<evidence type="ECO:0000313" key="7">
    <source>
        <dbReference type="EMBL" id="JAQ06749.1"/>
    </source>
</evidence>
<organism evidence="6">
    <name type="scientific">Lygus hesperus</name>
    <name type="common">Western plant bug</name>
    <dbReference type="NCBI Taxonomy" id="30085"/>
    <lineage>
        <taxon>Eukaryota</taxon>
        <taxon>Metazoa</taxon>
        <taxon>Ecdysozoa</taxon>
        <taxon>Arthropoda</taxon>
        <taxon>Hexapoda</taxon>
        <taxon>Insecta</taxon>
        <taxon>Pterygota</taxon>
        <taxon>Neoptera</taxon>
        <taxon>Paraneoptera</taxon>
        <taxon>Hemiptera</taxon>
        <taxon>Heteroptera</taxon>
        <taxon>Panheteroptera</taxon>
        <taxon>Cimicomorpha</taxon>
        <taxon>Miridae</taxon>
        <taxon>Mirini</taxon>
        <taxon>Lygus</taxon>
    </lineage>
</organism>
<evidence type="ECO:0000256" key="3">
    <source>
        <dbReference type="ARBA" id="ARBA00022490"/>
    </source>
</evidence>
<name>A0A0A9WNM7_LYGHE</name>
<comment type="subcellular location">
    <subcellularLocation>
        <location evidence="1">Cytoplasm</location>
    </subcellularLocation>
</comment>
<dbReference type="PANTHER" id="PTHR10527">
    <property type="entry name" value="IMPORTIN BETA"/>
    <property type="match status" value="1"/>
</dbReference>
<sequence>MSTVLKSKLPTLVNAVVPLVQDEVKYVRANALNCLSQLSTDFAHSLQSDLHAIVLPPVILALRDNVPHVAGCAARCLDAFFDSVVDDDDDEPDCGAPFVTYVAQICQDCVALLKMTSLNFVREATLGALSSLTSTCKALLSPYVDELVPIYQQVLSMPDTPELAEIQCKAIECVTLLACGVGKDRFAPYAKSVCDYLS</sequence>
<dbReference type="EMBL" id="GDHC01011880">
    <property type="protein sequence ID" value="JAQ06749.1"/>
    <property type="molecule type" value="Transcribed_RNA"/>
</dbReference>
<evidence type="ECO:0000256" key="4">
    <source>
        <dbReference type="ARBA" id="ARBA00022737"/>
    </source>
</evidence>
<reference evidence="6" key="1">
    <citation type="journal article" date="2014" name="PLoS ONE">
        <title>Transcriptome-Based Identification of ABC Transporters in the Western Tarnished Plant Bug Lygus hesperus.</title>
        <authorList>
            <person name="Hull J.J."/>
            <person name="Chaney K."/>
            <person name="Geib S.M."/>
            <person name="Fabrick J.A."/>
            <person name="Brent C.S."/>
            <person name="Walsh D."/>
            <person name="Lavine L.C."/>
        </authorList>
    </citation>
    <scope>NUCLEOTIDE SEQUENCE</scope>
</reference>
<dbReference type="GO" id="GO:0005737">
    <property type="term" value="C:cytoplasm"/>
    <property type="evidence" value="ECO:0007669"/>
    <property type="project" value="UniProtKB-SubCell"/>
</dbReference>
<dbReference type="InterPro" id="IPR011989">
    <property type="entry name" value="ARM-like"/>
</dbReference>
<keyword evidence="2" id="KW-0813">Transport</keyword>
<dbReference type="GO" id="GO:0005634">
    <property type="term" value="C:nucleus"/>
    <property type="evidence" value="ECO:0007669"/>
    <property type="project" value="UniProtKB-SubCell"/>
</dbReference>
<dbReference type="Pfam" id="PF02985">
    <property type="entry name" value="HEAT"/>
    <property type="match status" value="1"/>
</dbReference>
<reference evidence="7" key="3">
    <citation type="journal article" date="2016" name="Gigascience">
        <title>De novo construction of an expanded transcriptome assembly for the western tarnished plant bug, Lygus hesperus.</title>
        <authorList>
            <person name="Tassone E.E."/>
            <person name="Geib S.M."/>
            <person name="Hall B."/>
            <person name="Fabrick J.A."/>
            <person name="Brent C.S."/>
            <person name="Hull J.J."/>
        </authorList>
    </citation>
    <scope>NUCLEOTIDE SEQUENCE</scope>
</reference>
<evidence type="ECO:0000256" key="1">
    <source>
        <dbReference type="ARBA" id="ARBA00004496"/>
    </source>
</evidence>
<dbReference type="Gene3D" id="1.25.10.10">
    <property type="entry name" value="Leucine-rich Repeat Variant"/>
    <property type="match status" value="1"/>
</dbReference>
<dbReference type="GO" id="GO:0006606">
    <property type="term" value="P:protein import into nucleus"/>
    <property type="evidence" value="ECO:0007669"/>
    <property type="project" value="InterPro"/>
</dbReference>
<keyword evidence="3" id="KW-0963">Cytoplasm</keyword>
<evidence type="ECO:0000256" key="2">
    <source>
        <dbReference type="ARBA" id="ARBA00022448"/>
    </source>
</evidence>
<evidence type="ECO:0000313" key="8">
    <source>
        <dbReference type="EMBL" id="JAQ10341.1"/>
    </source>
</evidence>
<dbReference type="SUPFAM" id="SSF48371">
    <property type="entry name" value="ARM repeat"/>
    <property type="match status" value="1"/>
</dbReference>
<evidence type="ECO:0000313" key="6">
    <source>
        <dbReference type="EMBL" id="JAG06460.1"/>
    </source>
</evidence>